<reference evidence="1 2" key="1">
    <citation type="submission" date="2018-08" db="EMBL/GenBank/DDBJ databases">
        <title>A genome reference for cultivated species of the human gut microbiota.</title>
        <authorList>
            <person name="Zou Y."/>
            <person name="Xue W."/>
            <person name="Luo G."/>
        </authorList>
    </citation>
    <scope>NUCLEOTIDE SEQUENCE [LARGE SCALE GENOMIC DNA]</scope>
    <source>
        <strain evidence="1 2">OF01-1</strain>
    </source>
</reference>
<evidence type="ECO:0000313" key="2">
    <source>
        <dbReference type="Proteomes" id="UP000284614"/>
    </source>
</evidence>
<gene>
    <name evidence="1" type="ORF">DXA27_15195</name>
</gene>
<name>A0A3E5CJC4_BACFG</name>
<dbReference type="EMBL" id="QSDG01000014">
    <property type="protein sequence ID" value="RGY67438.1"/>
    <property type="molecule type" value="Genomic_DNA"/>
</dbReference>
<sequence>MIAIIVATPLQMFNATMIMRHHYPKAKADLFVLNIACDMHDIISKYQKLSFVNNVYYLDDVCHRLSRIGIIRDFLITTKKQKRILDSVKNVEYTNLLSTWVGKTNTWLFSKLKRTNPGLKLHFYEEGLGVYLKGLFDTVHGLKYMYYLLGYKYEGDYLQDLYLYNPDLAFNNEIIKMVSIGSAKEEDIKYIKPALEVDNILQYRTKGVYFENDFRNTEFEGVDEKQIIDLLYKSLGKDQLTVRMHPRNPKDKYQSQGYIIDQNNKNSWEDILVALDNLNDLALITLNSTAVFTPKMIYGKEPVIVILGKMIMNEYSYQPWAQYFWDDKYSKFVQRIHESYNNKKKVIIPESFDEMVTLLKQL</sequence>
<protein>
    <submittedName>
        <fullName evidence="1">Uncharacterized protein</fullName>
    </submittedName>
</protein>
<dbReference type="RefSeq" id="WP_005808571.1">
    <property type="nucleotide sequence ID" value="NZ_CP119603.1"/>
</dbReference>
<comment type="caution">
    <text evidence="1">The sequence shown here is derived from an EMBL/GenBank/DDBJ whole genome shotgun (WGS) entry which is preliminary data.</text>
</comment>
<organism evidence="1 2">
    <name type="scientific">Bacteroides fragilis</name>
    <dbReference type="NCBI Taxonomy" id="817"/>
    <lineage>
        <taxon>Bacteria</taxon>
        <taxon>Pseudomonadati</taxon>
        <taxon>Bacteroidota</taxon>
        <taxon>Bacteroidia</taxon>
        <taxon>Bacteroidales</taxon>
        <taxon>Bacteroidaceae</taxon>
        <taxon>Bacteroides</taxon>
    </lineage>
</organism>
<evidence type="ECO:0000313" key="1">
    <source>
        <dbReference type="EMBL" id="RGY67438.1"/>
    </source>
</evidence>
<dbReference type="AlphaFoldDB" id="A0A3E5CJC4"/>
<proteinExistence type="predicted"/>
<accession>A0A3E5CJC4</accession>
<dbReference type="Proteomes" id="UP000284614">
    <property type="component" value="Unassembled WGS sequence"/>
</dbReference>